<reference evidence="1 2" key="1">
    <citation type="submission" date="2016-09" db="EMBL/GenBank/DDBJ databases">
        <authorList>
            <person name="Capua I."/>
            <person name="De Benedictis P."/>
            <person name="Joannis T."/>
            <person name="Lombin L.H."/>
            <person name="Cattoli G."/>
        </authorList>
    </citation>
    <scope>NUCLEOTIDE SEQUENCE [LARGE SCALE GENOMIC DNA]</scope>
    <source>
        <strain evidence="1 2">ANC 4671</strain>
    </source>
</reference>
<dbReference type="Pfam" id="PF10711">
    <property type="entry name" value="DUF2513"/>
    <property type="match status" value="1"/>
</dbReference>
<organism evidence="1 2">
    <name type="scientific">Acinetobacter qingfengensis</name>
    <dbReference type="NCBI Taxonomy" id="1262585"/>
    <lineage>
        <taxon>Bacteria</taxon>
        <taxon>Pseudomonadati</taxon>
        <taxon>Pseudomonadota</taxon>
        <taxon>Gammaproteobacteria</taxon>
        <taxon>Moraxellales</taxon>
        <taxon>Moraxellaceae</taxon>
        <taxon>Acinetobacter</taxon>
    </lineage>
</organism>
<dbReference type="InterPro" id="IPR019650">
    <property type="entry name" value="DUF2513"/>
</dbReference>
<sequence length="119" mass="13527">MKRDWEIIRQVLIAVEDDSFNKYLENSEQISNVVQHTLLLIEAGFLTGSYEYIFVDDRDKTFNIDGLTWKGHELLDTIRSQPVWDKIKSTALDKGLELTFDTVKLLGAKALALIVGNLG</sequence>
<proteinExistence type="predicted"/>
<gene>
    <name evidence="1" type="ORF">BJI46_07790</name>
</gene>
<name>A0A1E7RES2_9GAMM</name>
<protein>
    <submittedName>
        <fullName evidence="1">Uncharacterized protein</fullName>
    </submittedName>
</protein>
<accession>A0A1E7RES2</accession>
<comment type="caution">
    <text evidence="1">The sequence shown here is derived from an EMBL/GenBank/DDBJ whole genome shotgun (WGS) entry which is preliminary data.</text>
</comment>
<dbReference type="Proteomes" id="UP000185895">
    <property type="component" value="Unassembled WGS sequence"/>
</dbReference>
<dbReference type="RefSeq" id="WP_042891653.1">
    <property type="nucleotide sequence ID" value="NZ_MKKK01000003.1"/>
</dbReference>
<dbReference type="AlphaFoldDB" id="A0A1E7RES2"/>
<dbReference type="EMBL" id="MKKK01000003">
    <property type="protein sequence ID" value="OEY97793.1"/>
    <property type="molecule type" value="Genomic_DNA"/>
</dbReference>
<evidence type="ECO:0000313" key="1">
    <source>
        <dbReference type="EMBL" id="OEY97793.1"/>
    </source>
</evidence>
<dbReference type="OrthoDB" id="6960201at2"/>
<dbReference type="STRING" id="1262585.BJI46_07790"/>
<keyword evidence="2" id="KW-1185">Reference proteome</keyword>
<evidence type="ECO:0000313" key="2">
    <source>
        <dbReference type="Proteomes" id="UP000185895"/>
    </source>
</evidence>